<keyword evidence="7 8" id="KW-0456">Lyase</keyword>
<comment type="catalytic activity">
    <reaction evidence="1 8">
        <text>3-dehydroquinate = 3-dehydroshikimate + H2O</text>
        <dbReference type="Rhea" id="RHEA:21096"/>
        <dbReference type="ChEBI" id="CHEBI:15377"/>
        <dbReference type="ChEBI" id="CHEBI:16630"/>
        <dbReference type="ChEBI" id="CHEBI:32364"/>
        <dbReference type="EC" id="4.2.1.10"/>
    </reaction>
</comment>
<comment type="subunit">
    <text evidence="4 8">Homododecamer.</text>
</comment>
<dbReference type="NCBIfam" id="TIGR01088">
    <property type="entry name" value="aroQ"/>
    <property type="match status" value="1"/>
</dbReference>
<accession>A0A921STW6</accession>
<sequence length="151" mass="16439">MKFLILNGPNLNLLGKREPGIYGENSYEALCARLEAFAANHGSTAVCFHSNHEGAIIDAIHAADGVYDAIIMNPGAFTHYSYAILDALKAVSVPCIEVHISNVHQREEFRHRSVTAPACVGQICGLGLYGYEAAMGYFLSREKVTKESLHS</sequence>
<evidence type="ECO:0000256" key="2">
    <source>
        <dbReference type="ARBA" id="ARBA00004902"/>
    </source>
</evidence>
<evidence type="ECO:0000256" key="8">
    <source>
        <dbReference type="HAMAP-Rule" id="MF_00169"/>
    </source>
</evidence>
<feature type="site" description="Transition state stabilizer" evidence="8 11">
    <location>
        <position position="17"/>
    </location>
</feature>
<reference evidence="12" key="2">
    <citation type="submission" date="2021-09" db="EMBL/GenBank/DDBJ databases">
        <authorList>
            <person name="Gilroy R."/>
        </authorList>
    </citation>
    <scope>NUCLEOTIDE SEQUENCE</scope>
    <source>
        <strain evidence="12">CHK179-5677</strain>
    </source>
</reference>
<evidence type="ECO:0000256" key="3">
    <source>
        <dbReference type="ARBA" id="ARBA00011037"/>
    </source>
</evidence>
<feature type="binding site" evidence="8 10">
    <location>
        <position position="73"/>
    </location>
    <ligand>
        <name>substrate</name>
    </ligand>
</feature>
<dbReference type="Pfam" id="PF01220">
    <property type="entry name" value="DHquinase_II"/>
    <property type="match status" value="1"/>
</dbReference>
<dbReference type="InterPro" id="IPR018509">
    <property type="entry name" value="DHquinase_II_CS"/>
</dbReference>
<evidence type="ECO:0000256" key="1">
    <source>
        <dbReference type="ARBA" id="ARBA00001864"/>
    </source>
</evidence>
<evidence type="ECO:0000313" key="12">
    <source>
        <dbReference type="EMBL" id="HJG87654.1"/>
    </source>
</evidence>
<dbReference type="NCBIfam" id="NF003807">
    <property type="entry name" value="PRK05395.1-4"/>
    <property type="match status" value="1"/>
</dbReference>
<evidence type="ECO:0000256" key="4">
    <source>
        <dbReference type="ARBA" id="ARBA00011193"/>
    </source>
</evidence>
<comment type="function">
    <text evidence="8">Catalyzes a trans-dehydration via an enolate intermediate.</text>
</comment>
<dbReference type="EMBL" id="DYUC01000114">
    <property type="protein sequence ID" value="HJG87654.1"/>
    <property type="molecule type" value="Genomic_DNA"/>
</dbReference>
<keyword evidence="8" id="KW-0028">Amino-acid biosynthesis</keyword>
<dbReference type="Gene3D" id="3.40.50.9100">
    <property type="entry name" value="Dehydroquinase, class II"/>
    <property type="match status" value="1"/>
</dbReference>
<dbReference type="RefSeq" id="WP_295369267.1">
    <property type="nucleotide sequence ID" value="NZ_DYUC01000114.1"/>
</dbReference>
<comment type="caution">
    <text evidence="12">The sequence shown here is derived from an EMBL/GenBank/DDBJ whole genome shotgun (WGS) entry which is preliminary data.</text>
</comment>
<gene>
    <name evidence="8 12" type="primary">aroQ</name>
    <name evidence="12" type="ORF">K8V01_11665</name>
</gene>
<dbReference type="PROSITE" id="PS01029">
    <property type="entry name" value="DEHYDROQUINASE_II"/>
    <property type="match status" value="1"/>
</dbReference>
<evidence type="ECO:0000256" key="10">
    <source>
        <dbReference type="PIRSR" id="PIRSR001399-2"/>
    </source>
</evidence>
<comment type="similarity">
    <text evidence="3 8">Belongs to the type-II 3-dehydroquinase family.</text>
</comment>
<dbReference type="EC" id="4.2.1.10" evidence="5 8"/>
<organism evidence="12 13">
    <name type="scientific">Pseudoflavonifractor capillosus</name>
    <dbReference type="NCBI Taxonomy" id="106588"/>
    <lineage>
        <taxon>Bacteria</taxon>
        <taxon>Bacillati</taxon>
        <taxon>Bacillota</taxon>
        <taxon>Clostridia</taxon>
        <taxon>Eubacteriales</taxon>
        <taxon>Oscillospiraceae</taxon>
        <taxon>Pseudoflavonifractor</taxon>
    </lineage>
</organism>
<dbReference type="HAMAP" id="MF_00169">
    <property type="entry name" value="AroQ"/>
    <property type="match status" value="1"/>
</dbReference>
<comment type="pathway">
    <text evidence="2 8">Metabolic intermediate biosynthesis; chorismate biosynthesis; chorismate from D-erythrose 4-phosphate and phosphoenolpyruvate: step 3/7.</text>
</comment>
<name>A0A921STW6_9FIRM</name>
<evidence type="ECO:0000256" key="7">
    <source>
        <dbReference type="ARBA" id="ARBA00023239"/>
    </source>
</evidence>
<keyword evidence="6 8" id="KW-0057">Aromatic amino acid biosynthesis</keyword>
<proteinExistence type="inferred from homology"/>
<dbReference type="GO" id="GO:0008652">
    <property type="term" value="P:amino acid biosynthetic process"/>
    <property type="evidence" value="ECO:0007669"/>
    <property type="project" value="UniProtKB-KW"/>
</dbReference>
<dbReference type="GO" id="GO:0019631">
    <property type="term" value="P:quinate catabolic process"/>
    <property type="evidence" value="ECO:0007669"/>
    <property type="project" value="TreeGrafter"/>
</dbReference>
<feature type="binding site" evidence="8 10">
    <location>
        <position position="79"/>
    </location>
    <ligand>
        <name>substrate</name>
    </ligand>
</feature>
<feature type="binding site" evidence="8 10">
    <location>
        <position position="110"/>
    </location>
    <ligand>
        <name>substrate</name>
    </ligand>
</feature>
<evidence type="ECO:0000256" key="11">
    <source>
        <dbReference type="PIRSR" id="PIRSR001399-3"/>
    </source>
</evidence>
<dbReference type="PIRSF" id="PIRSF001399">
    <property type="entry name" value="DHquinase_II"/>
    <property type="match status" value="1"/>
</dbReference>
<dbReference type="CDD" id="cd00466">
    <property type="entry name" value="DHQase_II"/>
    <property type="match status" value="1"/>
</dbReference>
<protein>
    <recommendedName>
        <fullName evidence="5 8">3-dehydroquinate dehydratase</fullName>
        <shortName evidence="8">3-dehydroquinase</shortName>
        <ecNumber evidence="5 8">4.2.1.10</ecNumber>
    </recommendedName>
    <alternativeName>
        <fullName evidence="8">Type II DHQase</fullName>
    </alternativeName>
</protein>
<dbReference type="GO" id="GO:0009073">
    <property type="term" value="P:aromatic amino acid family biosynthetic process"/>
    <property type="evidence" value="ECO:0007669"/>
    <property type="project" value="UniProtKB-KW"/>
</dbReference>
<dbReference type="InterPro" id="IPR036441">
    <property type="entry name" value="DHquinase_II_sf"/>
</dbReference>
<dbReference type="NCBIfam" id="NF003805">
    <property type="entry name" value="PRK05395.1-2"/>
    <property type="match status" value="1"/>
</dbReference>
<evidence type="ECO:0000256" key="6">
    <source>
        <dbReference type="ARBA" id="ARBA00023141"/>
    </source>
</evidence>
<feature type="binding site" evidence="8 10">
    <location>
        <begin position="100"/>
        <end position="101"/>
    </location>
    <ligand>
        <name>substrate</name>
    </ligand>
</feature>
<dbReference type="AlphaFoldDB" id="A0A921STW6"/>
<feature type="binding site" evidence="8 10">
    <location>
        <position position="86"/>
    </location>
    <ligand>
        <name>substrate</name>
    </ligand>
</feature>
<dbReference type="PANTHER" id="PTHR21272:SF3">
    <property type="entry name" value="CATABOLIC 3-DEHYDROQUINASE"/>
    <property type="match status" value="1"/>
</dbReference>
<evidence type="ECO:0000256" key="5">
    <source>
        <dbReference type="ARBA" id="ARBA00012060"/>
    </source>
</evidence>
<feature type="active site" description="Proton donor" evidence="8 9">
    <location>
        <position position="99"/>
    </location>
</feature>
<reference evidence="12" key="1">
    <citation type="journal article" date="2021" name="PeerJ">
        <title>Extensive microbial diversity within the chicken gut microbiome revealed by metagenomics and culture.</title>
        <authorList>
            <person name="Gilroy R."/>
            <person name="Ravi A."/>
            <person name="Getino M."/>
            <person name="Pursley I."/>
            <person name="Horton D.L."/>
            <person name="Alikhan N.F."/>
            <person name="Baker D."/>
            <person name="Gharbi K."/>
            <person name="Hall N."/>
            <person name="Watson M."/>
            <person name="Adriaenssens E.M."/>
            <person name="Foster-Nyarko E."/>
            <person name="Jarju S."/>
            <person name="Secka A."/>
            <person name="Antonio M."/>
            <person name="Oren A."/>
            <person name="Chaudhuri R.R."/>
            <person name="La Ragione R."/>
            <person name="Hildebrand F."/>
            <person name="Pallen M.J."/>
        </authorList>
    </citation>
    <scope>NUCLEOTIDE SEQUENCE</scope>
    <source>
        <strain evidence="12">CHK179-5677</strain>
    </source>
</reference>
<feature type="active site" description="Proton acceptor" evidence="8 9">
    <location>
        <position position="22"/>
    </location>
</feature>
<dbReference type="SUPFAM" id="SSF52304">
    <property type="entry name" value="Type II 3-dehydroquinate dehydratase"/>
    <property type="match status" value="1"/>
</dbReference>
<evidence type="ECO:0000313" key="13">
    <source>
        <dbReference type="Proteomes" id="UP000760668"/>
    </source>
</evidence>
<dbReference type="NCBIfam" id="NF003806">
    <property type="entry name" value="PRK05395.1-3"/>
    <property type="match status" value="1"/>
</dbReference>
<dbReference type="GO" id="GO:0009423">
    <property type="term" value="P:chorismate biosynthetic process"/>
    <property type="evidence" value="ECO:0007669"/>
    <property type="project" value="UniProtKB-UniRule"/>
</dbReference>
<evidence type="ECO:0000256" key="9">
    <source>
        <dbReference type="PIRSR" id="PIRSR001399-1"/>
    </source>
</evidence>
<dbReference type="Proteomes" id="UP000760668">
    <property type="component" value="Unassembled WGS sequence"/>
</dbReference>
<dbReference type="InterPro" id="IPR001874">
    <property type="entry name" value="DHquinase_II"/>
</dbReference>
<dbReference type="PANTHER" id="PTHR21272">
    <property type="entry name" value="CATABOLIC 3-DEHYDROQUINASE"/>
    <property type="match status" value="1"/>
</dbReference>
<dbReference type="GO" id="GO:0003855">
    <property type="term" value="F:3-dehydroquinate dehydratase activity"/>
    <property type="evidence" value="ECO:0007669"/>
    <property type="project" value="UniProtKB-UniRule"/>
</dbReference>